<evidence type="ECO:0000313" key="7">
    <source>
        <dbReference type="Proteomes" id="UP000533598"/>
    </source>
</evidence>
<keyword evidence="3 4" id="KW-0732">Signal</keyword>
<dbReference type="Proteomes" id="UP000533598">
    <property type="component" value="Unassembled WGS sequence"/>
</dbReference>
<feature type="chain" id="PRO_5038734624" evidence="4">
    <location>
        <begin position="22"/>
        <end position="313"/>
    </location>
</feature>
<dbReference type="Gene3D" id="3.40.50.2300">
    <property type="match status" value="2"/>
</dbReference>
<comment type="subcellular location">
    <subcellularLocation>
        <location evidence="1">Cell envelope</location>
    </subcellularLocation>
</comment>
<dbReference type="PANTHER" id="PTHR46847">
    <property type="entry name" value="D-ALLOSE-BINDING PERIPLASMIC PROTEIN-RELATED"/>
    <property type="match status" value="1"/>
</dbReference>
<dbReference type="InterPro" id="IPR028082">
    <property type="entry name" value="Peripla_BP_I"/>
</dbReference>
<feature type="domain" description="Periplasmic binding protein" evidence="5">
    <location>
        <begin position="39"/>
        <end position="291"/>
    </location>
</feature>
<dbReference type="PANTHER" id="PTHR46847:SF1">
    <property type="entry name" value="D-ALLOSE-BINDING PERIPLASMIC PROTEIN-RELATED"/>
    <property type="match status" value="1"/>
</dbReference>
<protein>
    <submittedName>
        <fullName evidence="6">ABC-type sugar transport system substrate-binding protein</fullName>
    </submittedName>
</protein>
<dbReference type="RefSeq" id="WP_246492462.1">
    <property type="nucleotide sequence ID" value="NZ_BAAAUI010000018.1"/>
</dbReference>
<gene>
    <name evidence="6" type="ORF">HNR67_001056</name>
</gene>
<evidence type="ECO:0000313" key="6">
    <source>
        <dbReference type="EMBL" id="MBB4674938.1"/>
    </source>
</evidence>
<keyword evidence="6" id="KW-0813">Transport</keyword>
<evidence type="ECO:0000256" key="2">
    <source>
        <dbReference type="ARBA" id="ARBA00007639"/>
    </source>
</evidence>
<evidence type="ECO:0000256" key="4">
    <source>
        <dbReference type="SAM" id="SignalP"/>
    </source>
</evidence>
<dbReference type="AlphaFoldDB" id="A0A7W7C5K2"/>
<dbReference type="GO" id="GO:0030313">
    <property type="term" value="C:cell envelope"/>
    <property type="evidence" value="ECO:0007669"/>
    <property type="project" value="UniProtKB-SubCell"/>
</dbReference>
<keyword evidence="6" id="KW-0762">Sugar transport</keyword>
<dbReference type="InterPro" id="IPR025997">
    <property type="entry name" value="SBP_2_dom"/>
</dbReference>
<proteinExistence type="inferred from homology"/>
<feature type="signal peptide" evidence="4">
    <location>
        <begin position="1"/>
        <end position="21"/>
    </location>
</feature>
<name>A0A7W7C5K2_9PSEU</name>
<dbReference type="Pfam" id="PF13407">
    <property type="entry name" value="Peripla_BP_4"/>
    <property type="match status" value="1"/>
</dbReference>
<evidence type="ECO:0000259" key="5">
    <source>
        <dbReference type="Pfam" id="PF13407"/>
    </source>
</evidence>
<comment type="caution">
    <text evidence="6">The sequence shown here is derived from an EMBL/GenBank/DDBJ whole genome shotgun (WGS) entry which is preliminary data.</text>
</comment>
<dbReference type="SUPFAM" id="SSF53822">
    <property type="entry name" value="Periplasmic binding protein-like I"/>
    <property type="match status" value="1"/>
</dbReference>
<keyword evidence="7" id="KW-1185">Reference proteome</keyword>
<evidence type="ECO:0000256" key="1">
    <source>
        <dbReference type="ARBA" id="ARBA00004196"/>
    </source>
</evidence>
<organism evidence="6 7">
    <name type="scientific">Crossiella cryophila</name>
    <dbReference type="NCBI Taxonomy" id="43355"/>
    <lineage>
        <taxon>Bacteria</taxon>
        <taxon>Bacillati</taxon>
        <taxon>Actinomycetota</taxon>
        <taxon>Actinomycetes</taxon>
        <taxon>Pseudonocardiales</taxon>
        <taxon>Pseudonocardiaceae</taxon>
        <taxon>Crossiella</taxon>
    </lineage>
</organism>
<reference evidence="6 7" key="1">
    <citation type="submission" date="2020-08" db="EMBL/GenBank/DDBJ databases">
        <title>Sequencing the genomes of 1000 actinobacteria strains.</title>
        <authorList>
            <person name="Klenk H.-P."/>
        </authorList>
    </citation>
    <scope>NUCLEOTIDE SEQUENCE [LARGE SCALE GENOMIC DNA]</scope>
    <source>
        <strain evidence="6 7">DSM 44230</strain>
    </source>
</reference>
<evidence type="ECO:0000256" key="3">
    <source>
        <dbReference type="ARBA" id="ARBA00022729"/>
    </source>
</evidence>
<dbReference type="EMBL" id="JACHMH010000001">
    <property type="protein sequence ID" value="MBB4674938.1"/>
    <property type="molecule type" value="Genomic_DNA"/>
</dbReference>
<dbReference type="PROSITE" id="PS51257">
    <property type="entry name" value="PROKAR_LIPOPROTEIN"/>
    <property type="match status" value="1"/>
</dbReference>
<sequence length="313" mass="31685">MKMLNRAVFATLAASTLAFTAACGGGAGTGNSGSGETVIGVTLSTLSNTFFTTLRDAAQKAADGAKVKLVVQDAQNDAATQLSQVQNFVSQGVKAIIINPVDSDQATPAAKLAENAKIPVIAVDRTINNATVAASIASDNVQGGQLAADTLAKLVGSGDVLHLQGVLGTSASRDRGQGFTTNIKNAAGIKVAATQTAEFEKAKGMSVTTDLLQAQAGTKGVFAENDDMALGAVQALGDRAGKDVKVVGFDGTADAITAIESGKLSASVAQQPAELGKLAIEQAVKAAKGEKTEAKISVPVKVITKDNLAEFKK</sequence>
<comment type="similarity">
    <text evidence="2">Belongs to the bacterial solute-binding protein 2 family.</text>
</comment>
<dbReference type="GO" id="GO:0030246">
    <property type="term" value="F:carbohydrate binding"/>
    <property type="evidence" value="ECO:0007669"/>
    <property type="project" value="UniProtKB-ARBA"/>
</dbReference>
<accession>A0A7W7C5K2</accession>